<name>A0ABU5QC97_9BACT</name>
<reference evidence="1 2" key="1">
    <citation type="submission" date="2023-12" db="EMBL/GenBank/DDBJ databases">
        <title>Novel species of the genus Arcicella isolated from rivers.</title>
        <authorList>
            <person name="Lu H."/>
        </authorList>
    </citation>
    <scope>NUCLEOTIDE SEQUENCE [LARGE SCALE GENOMIC DNA]</scope>
    <source>
        <strain evidence="1 2">KCTC 23307</strain>
    </source>
</reference>
<evidence type="ECO:0000313" key="1">
    <source>
        <dbReference type="EMBL" id="MEA5140476.1"/>
    </source>
</evidence>
<dbReference type="RefSeq" id="WP_323297631.1">
    <property type="nucleotide sequence ID" value="NZ_JAYFUM010000018.1"/>
</dbReference>
<comment type="caution">
    <text evidence="1">The sequence shown here is derived from an EMBL/GenBank/DDBJ whole genome shotgun (WGS) entry which is preliminary data.</text>
</comment>
<protein>
    <recommendedName>
        <fullName evidence="3">Pentapeptide repeat-containing protein</fullName>
    </recommendedName>
</protein>
<accession>A0ABU5QC97</accession>
<sequence length="551" mass="63789">MKRPDIIKTIQASLFTQVIQAKKGEEDLWKNWFFNNEIRLNNIGINQEIKLDTKYEYPYPIVISDCSINSITFNEGIFNKYVKFENSTVSHIRINSDIVFNNQLLVTGCEIGNLFLDGSYQDEVYIFYNKIKSIFETRGPIFWDKIVLDNNTFEKTVRFWGGTFKRELSFYDSIFKGDVSFENSCFEKGLRIGENTIFEADLNFHSGKYKSLSVFGGQFKEIDINGGEFGKLSFSDNIKVNDRLRLSFYFNLTVNDLQIDFTKFNCKKILFENRNGQISSLKLEGIIPKDTYCEFVSINTPTNINIDNLTNFGNIYFKDVTYPTPKLNNEKMGFFIIKNSDLGKTTFMGSDFSRLYLYFKSSKITESFLSDTVMPFEIKSDDGTISSEQQRLGYGQLKKIYENRGDAVSALEYYAKEMNALEKSNKISYWEKMNLFLGKISTNHGTNWARGLFSTVICTLLCFSLISFSSGISFSFTKVGWIFFCNNSIPAFLEFFNPLHKSKDIISILKNTKPELIKLTWAISVVDFLSKIFITYFEYQLIQAFRKHGKK</sequence>
<dbReference type="EMBL" id="JAYFUM010000018">
    <property type="protein sequence ID" value="MEA5140476.1"/>
    <property type="molecule type" value="Genomic_DNA"/>
</dbReference>
<evidence type="ECO:0008006" key="3">
    <source>
        <dbReference type="Google" id="ProtNLM"/>
    </source>
</evidence>
<keyword evidence="2" id="KW-1185">Reference proteome</keyword>
<evidence type="ECO:0000313" key="2">
    <source>
        <dbReference type="Proteomes" id="UP001302949"/>
    </source>
</evidence>
<dbReference type="Proteomes" id="UP001302949">
    <property type="component" value="Unassembled WGS sequence"/>
</dbReference>
<organism evidence="1 2">
    <name type="scientific">Arcicella rigui</name>
    <dbReference type="NCBI Taxonomy" id="797020"/>
    <lineage>
        <taxon>Bacteria</taxon>
        <taxon>Pseudomonadati</taxon>
        <taxon>Bacteroidota</taxon>
        <taxon>Cytophagia</taxon>
        <taxon>Cytophagales</taxon>
        <taxon>Flectobacillaceae</taxon>
        <taxon>Arcicella</taxon>
    </lineage>
</organism>
<gene>
    <name evidence="1" type="ORF">VB248_15090</name>
</gene>
<proteinExistence type="predicted"/>